<dbReference type="SMART" id="SM00382">
    <property type="entry name" value="AAA"/>
    <property type="match status" value="1"/>
</dbReference>
<comment type="similarity">
    <text evidence="1">Belongs to the ABC transporter superfamily.</text>
</comment>
<dbReference type="InterPro" id="IPR003593">
    <property type="entry name" value="AAA+_ATPase"/>
</dbReference>
<dbReference type="SUPFAM" id="SSF52540">
    <property type="entry name" value="P-loop containing nucleoside triphosphate hydrolases"/>
    <property type="match status" value="1"/>
</dbReference>
<dbReference type="GO" id="GO:0016887">
    <property type="term" value="F:ATP hydrolysis activity"/>
    <property type="evidence" value="ECO:0007669"/>
    <property type="project" value="InterPro"/>
</dbReference>
<dbReference type="EMBL" id="LXSG01000035">
    <property type="protein sequence ID" value="OAM17602.1"/>
    <property type="molecule type" value="Genomic_DNA"/>
</dbReference>
<accession>A0A1A9RI01</accession>
<organism evidence="7 8">
    <name type="scientific">Eikenella corrodens</name>
    <dbReference type="NCBI Taxonomy" id="539"/>
    <lineage>
        <taxon>Bacteria</taxon>
        <taxon>Pseudomonadati</taxon>
        <taxon>Pseudomonadota</taxon>
        <taxon>Betaproteobacteria</taxon>
        <taxon>Neisseriales</taxon>
        <taxon>Neisseriaceae</taxon>
        <taxon>Eikenella</taxon>
    </lineage>
</organism>
<dbReference type="CDD" id="cd03214">
    <property type="entry name" value="ABC_Iron-Siderophores_B12_Hemin"/>
    <property type="match status" value="1"/>
</dbReference>
<dbReference type="GO" id="GO:0005524">
    <property type="term" value="F:ATP binding"/>
    <property type="evidence" value="ECO:0007669"/>
    <property type="project" value="UniProtKB-KW"/>
</dbReference>
<dbReference type="Pfam" id="PF00005">
    <property type="entry name" value="ABC_tran"/>
    <property type="match status" value="1"/>
</dbReference>
<dbReference type="InterPro" id="IPR027417">
    <property type="entry name" value="P-loop_NTPase"/>
</dbReference>
<evidence type="ECO:0000256" key="2">
    <source>
        <dbReference type="ARBA" id="ARBA00022448"/>
    </source>
</evidence>
<dbReference type="Gene3D" id="3.40.50.300">
    <property type="entry name" value="P-loop containing nucleotide triphosphate hydrolases"/>
    <property type="match status" value="1"/>
</dbReference>
<dbReference type="Proteomes" id="UP000077589">
    <property type="component" value="Unassembled WGS sequence"/>
</dbReference>
<dbReference type="PANTHER" id="PTHR42734:SF19">
    <property type="entry name" value="IRON COMPOUNDS ABC TRANSPORTER, ATP-BINDING PROTEIN"/>
    <property type="match status" value="1"/>
</dbReference>
<evidence type="ECO:0000256" key="3">
    <source>
        <dbReference type="ARBA" id="ARBA00022475"/>
    </source>
</evidence>
<name>A0A1A9RI01_EIKCO</name>
<sequence length="261" mass="28802">MLNIENLHYAYRGRPVLNGVNLHIERDTLLTLLGRNGAGKSTLLNCIAGLLKPQQGHVLLNGQNVQAMRPRQIARLVGYVSQATPQTYRYSVLDYVVLGRAAHLSLAAKPKDEDYAAAMQALEMLNIAHLAGHIYMETSGGEKQLANIAKVLVQQPELILFDEPTSALDYGNAVQTLRLVADLSERGYTIIMTTHNPEHPLLLHGRLPHSQTAILGRDGTLQVGNTVDILDNERLEQLYGVGLRLLDVPDWPRRVCAVAQL</sequence>
<dbReference type="FunFam" id="3.40.50.300:FF:000134">
    <property type="entry name" value="Iron-enterobactin ABC transporter ATP-binding protein"/>
    <property type="match status" value="1"/>
</dbReference>
<comment type="caution">
    <text evidence="7">The sequence shown here is derived from an EMBL/GenBank/DDBJ whole genome shotgun (WGS) entry which is preliminary data.</text>
</comment>
<evidence type="ECO:0000259" key="6">
    <source>
        <dbReference type="PROSITE" id="PS50893"/>
    </source>
</evidence>
<gene>
    <name evidence="7" type="ORF">A7P90_07690</name>
</gene>
<dbReference type="AlphaFoldDB" id="A0A1A9RI01"/>
<keyword evidence="3" id="KW-0472">Membrane</keyword>
<keyword evidence="3" id="KW-1003">Cell membrane</keyword>
<reference evidence="8" key="1">
    <citation type="submission" date="2016-05" db="EMBL/GenBank/DDBJ databases">
        <title>Draft genome of Corynebacterium afermentans subsp. afermentans LCDC 88199T.</title>
        <authorList>
            <person name="Bernier A.-M."/>
            <person name="Bernard K."/>
        </authorList>
    </citation>
    <scope>NUCLEOTIDE SEQUENCE [LARGE SCALE GENOMIC DNA]</scope>
    <source>
        <strain evidence="8">NML04-0072</strain>
    </source>
</reference>
<dbReference type="PANTHER" id="PTHR42734">
    <property type="entry name" value="METAL TRANSPORT SYSTEM ATP-BINDING PROTEIN TM_0124-RELATED"/>
    <property type="match status" value="1"/>
</dbReference>
<dbReference type="RefSeq" id="WP_064086855.1">
    <property type="nucleotide sequence ID" value="NZ_LXSG01000035.1"/>
</dbReference>
<proteinExistence type="inferred from homology"/>
<dbReference type="InterPro" id="IPR050153">
    <property type="entry name" value="Metal_Ion_Import_ABC"/>
</dbReference>
<dbReference type="InterPro" id="IPR003439">
    <property type="entry name" value="ABC_transporter-like_ATP-bd"/>
</dbReference>
<evidence type="ECO:0000256" key="4">
    <source>
        <dbReference type="ARBA" id="ARBA00022741"/>
    </source>
</evidence>
<dbReference type="PROSITE" id="PS50893">
    <property type="entry name" value="ABC_TRANSPORTER_2"/>
    <property type="match status" value="1"/>
</dbReference>
<keyword evidence="5 7" id="KW-0067">ATP-binding</keyword>
<evidence type="ECO:0000256" key="1">
    <source>
        <dbReference type="ARBA" id="ARBA00005417"/>
    </source>
</evidence>
<keyword evidence="4" id="KW-0547">Nucleotide-binding</keyword>
<keyword evidence="2" id="KW-0813">Transport</keyword>
<protein>
    <submittedName>
        <fullName evidence="7">Cobalamin ABC transporter ATP-binding protein</fullName>
    </submittedName>
</protein>
<evidence type="ECO:0000256" key="5">
    <source>
        <dbReference type="ARBA" id="ARBA00022840"/>
    </source>
</evidence>
<feature type="domain" description="ABC transporter" evidence="6">
    <location>
        <begin position="2"/>
        <end position="243"/>
    </location>
</feature>
<evidence type="ECO:0000313" key="8">
    <source>
        <dbReference type="Proteomes" id="UP000077589"/>
    </source>
</evidence>
<dbReference type="OrthoDB" id="5296765at2"/>
<evidence type="ECO:0000313" key="7">
    <source>
        <dbReference type="EMBL" id="OAM17602.1"/>
    </source>
</evidence>